<name>A0A3N0BME6_9SPHI</name>
<organism evidence="2 3">
    <name type="scientific">Pedobacter jejuensis</name>
    <dbReference type="NCBI Taxonomy" id="1268550"/>
    <lineage>
        <taxon>Bacteria</taxon>
        <taxon>Pseudomonadati</taxon>
        <taxon>Bacteroidota</taxon>
        <taxon>Sphingobacteriia</taxon>
        <taxon>Sphingobacteriales</taxon>
        <taxon>Sphingobacteriaceae</taxon>
        <taxon>Pedobacter</taxon>
    </lineage>
</organism>
<dbReference type="AlphaFoldDB" id="A0A3N0BME6"/>
<feature type="transmembrane region" description="Helical" evidence="1">
    <location>
        <begin position="29"/>
        <end position="46"/>
    </location>
</feature>
<gene>
    <name evidence="2" type="ORF">D7004_19805</name>
</gene>
<keyword evidence="1" id="KW-0472">Membrane</keyword>
<proteinExistence type="predicted"/>
<dbReference type="RefSeq" id="WP_123207559.1">
    <property type="nucleotide sequence ID" value="NZ_RBEE01000045.1"/>
</dbReference>
<feature type="transmembrane region" description="Helical" evidence="1">
    <location>
        <begin position="58"/>
        <end position="79"/>
    </location>
</feature>
<dbReference type="EMBL" id="RBEE01000045">
    <property type="protein sequence ID" value="RNL49658.1"/>
    <property type="molecule type" value="Genomic_DNA"/>
</dbReference>
<evidence type="ECO:0000256" key="1">
    <source>
        <dbReference type="SAM" id="Phobius"/>
    </source>
</evidence>
<protein>
    <recommendedName>
        <fullName evidence="4">DUF4190 domain-containing protein</fullName>
    </recommendedName>
</protein>
<evidence type="ECO:0008006" key="4">
    <source>
        <dbReference type="Google" id="ProtNLM"/>
    </source>
</evidence>
<reference evidence="2 3" key="1">
    <citation type="submission" date="2018-10" db="EMBL/GenBank/DDBJ databases">
        <title>Genome sequencing of Pedobacter jejuensis TNB23.</title>
        <authorList>
            <person name="Cho Y.-J."/>
            <person name="Cho A."/>
            <person name="Kim O.-S."/>
        </authorList>
    </citation>
    <scope>NUCLEOTIDE SEQUENCE [LARGE SCALE GENOMIC DNA]</scope>
    <source>
        <strain evidence="2 3">TNB23</strain>
    </source>
</reference>
<sequence length="84" mass="8764">MKIAGLIFGILSILGMLLGFIPCFGAFNWLNIPFAIIGLILSILGYNQEKSLNLPTGMATTGIVLCAIAILFGGIRLILGAGVV</sequence>
<keyword evidence="3" id="KW-1185">Reference proteome</keyword>
<dbReference type="Proteomes" id="UP000274046">
    <property type="component" value="Unassembled WGS sequence"/>
</dbReference>
<accession>A0A3N0BME6</accession>
<keyword evidence="1" id="KW-1133">Transmembrane helix</keyword>
<evidence type="ECO:0000313" key="2">
    <source>
        <dbReference type="EMBL" id="RNL49658.1"/>
    </source>
</evidence>
<dbReference type="OrthoDB" id="964821at2"/>
<comment type="caution">
    <text evidence="2">The sequence shown here is derived from an EMBL/GenBank/DDBJ whole genome shotgun (WGS) entry which is preliminary data.</text>
</comment>
<keyword evidence="1" id="KW-0812">Transmembrane</keyword>
<evidence type="ECO:0000313" key="3">
    <source>
        <dbReference type="Proteomes" id="UP000274046"/>
    </source>
</evidence>